<dbReference type="InterPro" id="IPR011460">
    <property type="entry name" value="Lcl_C"/>
</dbReference>
<accession>A0A975MNR1</accession>
<feature type="chain" id="PRO_5037745096" evidence="1">
    <location>
        <begin position="24"/>
        <end position="246"/>
    </location>
</feature>
<evidence type="ECO:0000259" key="2">
    <source>
        <dbReference type="Pfam" id="PF07589"/>
    </source>
</evidence>
<feature type="domain" description="Lcl C-terminal" evidence="3">
    <location>
        <begin position="92"/>
        <end position="212"/>
    </location>
</feature>
<evidence type="ECO:0000259" key="3">
    <source>
        <dbReference type="Pfam" id="PF07603"/>
    </source>
</evidence>
<dbReference type="Proteomes" id="UP000676649">
    <property type="component" value="Chromosome"/>
</dbReference>
<name>A0A975MNR1_9GAMM</name>
<keyword evidence="1" id="KW-0732">Signal</keyword>
<protein>
    <submittedName>
        <fullName evidence="4">DUF1566 domain-containing protein</fullName>
    </submittedName>
</protein>
<gene>
    <name evidence="4" type="ORF">KEF85_15655</name>
</gene>
<sequence length="246" mass="26214">MPHGKTLLTASLLFSLTSLNAQATLTTTAGGLGIYDSGLNATWTQDANLLGTWEGAYQSTSYTNIVTAIINASGGVIHDTPNAYDNGTYTLTAADFGNGGTVDWWAGQAFVNYLDTQHYAGSSHWALPTTPDNDASIGYNQTSSQLGELFYNELGGTAGSSIPSGPFSNVQASVYWSGTEYASTPYYAWNFNTYSGNQNYTSKLNQFYAWAVSPGNVAAVPEPNIIWLFGTGLLGYLGLKRRGNIG</sequence>
<dbReference type="RefSeq" id="WP_215582151.1">
    <property type="nucleotide sequence ID" value="NZ_CP073754.1"/>
</dbReference>
<dbReference type="Pfam" id="PF07603">
    <property type="entry name" value="Lcl_C"/>
    <property type="match status" value="1"/>
</dbReference>
<dbReference type="NCBIfam" id="TIGR02595">
    <property type="entry name" value="PEP_CTERM"/>
    <property type="match status" value="1"/>
</dbReference>
<feature type="domain" description="Ice-binding protein C-terminal" evidence="2">
    <location>
        <begin position="219"/>
        <end position="242"/>
    </location>
</feature>
<evidence type="ECO:0000313" key="4">
    <source>
        <dbReference type="EMBL" id="QWF70736.1"/>
    </source>
</evidence>
<reference evidence="4" key="1">
    <citation type="submission" date="2021-04" db="EMBL/GenBank/DDBJ databases">
        <title>Draft genome sequence data of methanotrophic Methylovulum sp. strain S1L and Methylomonas sp. strain S2AM isolated from boreal lake water columns.</title>
        <authorList>
            <person name="Rissanen A.J."/>
            <person name="Mangayil R."/>
            <person name="Svenning M.M."/>
            <person name="Khanongnuch R."/>
        </authorList>
    </citation>
    <scope>NUCLEOTIDE SEQUENCE</scope>
    <source>
        <strain evidence="4">S2AM</strain>
    </source>
</reference>
<organism evidence="4 5">
    <name type="scientific">Methylomonas paludis</name>
    <dbReference type="NCBI Taxonomy" id="1173101"/>
    <lineage>
        <taxon>Bacteria</taxon>
        <taxon>Pseudomonadati</taxon>
        <taxon>Pseudomonadota</taxon>
        <taxon>Gammaproteobacteria</taxon>
        <taxon>Methylococcales</taxon>
        <taxon>Methylococcaceae</taxon>
        <taxon>Methylomonas</taxon>
    </lineage>
</organism>
<dbReference type="KEGG" id="mpad:KEF85_15655"/>
<proteinExistence type="predicted"/>
<dbReference type="EMBL" id="CP073754">
    <property type="protein sequence ID" value="QWF70736.1"/>
    <property type="molecule type" value="Genomic_DNA"/>
</dbReference>
<dbReference type="AlphaFoldDB" id="A0A975MNR1"/>
<dbReference type="InterPro" id="IPR013424">
    <property type="entry name" value="Ice-binding_C"/>
</dbReference>
<keyword evidence="5" id="KW-1185">Reference proteome</keyword>
<feature type="signal peptide" evidence="1">
    <location>
        <begin position="1"/>
        <end position="23"/>
    </location>
</feature>
<evidence type="ECO:0000313" key="5">
    <source>
        <dbReference type="Proteomes" id="UP000676649"/>
    </source>
</evidence>
<evidence type="ECO:0000256" key="1">
    <source>
        <dbReference type="SAM" id="SignalP"/>
    </source>
</evidence>
<dbReference type="Pfam" id="PF07589">
    <property type="entry name" value="PEP-CTERM"/>
    <property type="match status" value="1"/>
</dbReference>